<keyword evidence="1" id="KW-1133">Transmembrane helix</keyword>
<organism evidence="2 3">
    <name type="scientific">Candidatus Falkowbacteria bacterium RIFOXYA2_FULL_47_9</name>
    <dbReference type="NCBI Taxonomy" id="1797995"/>
    <lineage>
        <taxon>Bacteria</taxon>
        <taxon>Candidatus Falkowiibacteriota</taxon>
    </lineage>
</organism>
<keyword evidence="1" id="KW-0812">Transmembrane</keyword>
<keyword evidence="1" id="KW-0472">Membrane</keyword>
<feature type="transmembrane region" description="Helical" evidence="1">
    <location>
        <begin position="134"/>
        <end position="154"/>
    </location>
</feature>
<reference evidence="2 3" key="1">
    <citation type="journal article" date="2016" name="Nat. Commun.">
        <title>Thousands of microbial genomes shed light on interconnected biogeochemical processes in an aquifer system.</title>
        <authorList>
            <person name="Anantharaman K."/>
            <person name="Brown C.T."/>
            <person name="Hug L.A."/>
            <person name="Sharon I."/>
            <person name="Castelle C.J."/>
            <person name="Probst A.J."/>
            <person name="Thomas B.C."/>
            <person name="Singh A."/>
            <person name="Wilkins M.J."/>
            <person name="Karaoz U."/>
            <person name="Brodie E.L."/>
            <person name="Williams K.H."/>
            <person name="Hubbard S.S."/>
            <person name="Banfield J.F."/>
        </authorList>
    </citation>
    <scope>NUCLEOTIDE SEQUENCE [LARGE SCALE GENOMIC DNA]</scope>
</reference>
<dbReference type="Pfam" id="PF01066">
    <property type="entry name" value="CDP-OH_P_transf"/>
    <property type="match status" value="1"/>
</dbReference>
<proteinExistence type="predicted"/>
<dbReference type="InterPro" id="IPR043130">
    <property type="entry name" value="CDP-OH_PTrfase_TM_dom"/>
</dbReference>
<dbReference type="AlphaFoldDB" id="A0A1F5SKX7"/>
<dbReference type="EMBL" id="MFGC01000025">
    <property type="protein sequence ID" value="OGF27355.1"/>
    <property type="molecule type" value="Genomic_DNA"/>
</dbReference>
<dbReference type="InterPro" id="IPR000462">
    <property type="entry name" value="CDP-OH_P_trans"/>
</dbReference>
<dbReference type="GO" id="GO:0016780">
    <property type="term" value="F:phosphotransferase activity, for other substituted phosphate groups"/>
    <property type="evidence" value="ECO:0007669"/>
    <property type="project" value="InterPro"/>
</dbReference>
<evidence type="ECO:0000313" key="2">
    <source>
        <dbReference type="EMBL" id="OGF27355.1"/>
    </source>
</evidence>
<accession>A0A1F5SKX7</accession>
<comment type="caution">
    <text evidence="2">The sequence shown here is derived from an EMBL/GenBank/DDBJ whole genome shotgun (WGS) entry which is preliminary data.</text>
</comment>
<sequence>MTGDTSMSTREWRQKLQASAPEGGHETYVGRTVRFWSIYLTRVLARTPLTPNQITVISVLIFISGISLFIFNDYWFNLAGVALIYFSIIFDACDGEIARLKGNKTRAGAYVEPVSHDIQYGLLFIPLTIGLCRAGYGASIIYVGYFATIFKLWIRFLEFRFLGLKQYLGLEPAMSSAGASRPQVRQTWRRRLSFFINRNIFSSVGMVFPLLLCALFNRLDVFVWLFMAGFCFIFSFHFVRQVLYVSGLTKRFEQTILS</sequence>
<feature type="transmembrane region" description="Helical" evidence="1">
    <location>
        <begin position="195"/>
        <end position="217"/>
    </location>
</feature>
<evidence type="ECO:0008006" key="4">
    <source>
        <dbReference type="Google" id="ProtNLM"/>
    </source>
</evidence>
<evidence type="ECO:0000256" key="1">
    <source>
        <dbReference type="SAM" id="Phobius"/>
    </source>
</evidence>
<dbReference type="GO" id="GO:0008654">
    <property type="term" value="P:phospholipid biosynthetic process"/>
    <property type="evidence" value="ECO:0007669"/>
    <property type="project" value="InterPro"/>
</dbReference>
<dbReference type="GO" id="GO:0016020">
    <property type="term" value="C:membrane"/>
    <property type="evidence" value="ECO:0007669"/>
    <property type="project" value="InterPro"/>
</dbReference>
<gene>
    <name evidence="2" type="ORF">A2242_04505</name>
</gene>
<dbReference type="STRING" id="1797995.A2242_04505"/>
<evidence type="ECO:0000313" key="3">
    <source>
        <dbReference type="Proteomes" id="UP000178925"/>
    </source>
</evidence>
<dbReference type="Gene3D" id="1.20.120.1760">
    <property type="match status" value="1"/>
</dbReference>
<feature type="transmembrane region" description="Helical" evidence="1">
    <location>
        <begin position="54"/>
        <end position="71"/>
    </location>
</feature>
<dbReference type="Proteomes" id="UP000178925">
    <property type="component" value="Unassembled WGS sequence"/>
</dbReference>
<feature type="transmembrane region" description="Helical" evidence="1">
    <location>
        <begin position="223"/>
        <end position="243"/>
    </location>
</feature>
<name>A0A1F5SKX7_9BACT</name>
<protein>
    <recommendedName>
        <fullName evidence="4">CDP-alcohol phosphatidyltransferase</fullName>
    </recommendedName>
</protein>